<dbReference type="Proteomes" id="UP000231586">
    <property type="component" value="Unassembled WGS sequence"/>
</dbReference>
<evidence type="ECO:0000256" key="1">
    <source>
        <dbReference type="ARBA" id="ARBA00006479"/>
    </source>
</evidence>
<dbReference type="Pfam" id="PF13412">
    <property type="entry name" value="HTH_24"/>
    <property type="match status" value="1"/>
</dbReference>
<gene>
    <name evidence="2" type="ORF">CLV34_3217</name>
</gene>
<keyword evidence="3" id="KW-1185">Reference proteome</keyword>
<evidence type="ECO:0000313" key="2">
    <source>
        <dbReference type="EMBL" id="PJI84761.1"/>
    </source>
</evidence>
<evidence type="ECO:0000313" key="3">
    <source>
        <dbReference type="Proteomes" id="UP000231586"/>
    </source>
</evidence>
<dbReference type="EMBL" id="PGTZ01000014">
    <property type="protein sequence ID" value="PJI84761.1"/>
    <property type="molecule type" value="Genomic_DNA"/>
</dbReference>
<dbReference type="InterPro" id="IPR043129">
    <property type="entry name" value="ATPase_NBD"/>
</dbReference>
<dbReference type="InterPro" id="IPR036390">
    <property type="entry name" value="WH_DNA-bd_sf"/>
</dbReference>
<comment type="similarity">
    <text evidence="1">Belongs to the ROK (NagC/XylR) family.</text>
</comment>
<dbReference type="InterPro" id="IPR000600">
    <property type="entry name" value="ROK"/>
</dbReference>
<dbReference type="InterPro" id="IPR036388">
    <property type="entry name" value="WH-like_DNA-bd_sf"/>
</dbReference>
<dbReference type="GO" id="GO:0016301">
    <property type="term" value="F:kinase activity"/>
    <property type="evidence" value="ECO:0007669"/>
    <property type="project" value="UniProtKB-KW"/>
</dbReference>
<accession>A0A2M8W1F6</accession>
<dbReference type="AlphaFoldDB" id="A0A2M8W1F6"/>
<dbReference type="PANTHER" id="PTHR18964:SF173">
    <property type="entry name" value="GLUCOKINASE"/>
    <property type="match status" value="1"/>
</dbReference>
<organism evidence="2 3">
    <name type="scientific">Luteimicrobium subarcticum</name>
    <dbReference type="NCBI Taxonomy" id="620910"/>
    <lineage>
        <taxon>Bacteria</taxon>
        <taxon>Bacillati</taxon>
        <taxon>Actinomycetota</taxon>
        <taxon>Actinomycetes</taxon>
        <taxon>Micrococcales</taxon>
        <taxon>Luteimicrobium</taxon>
    </lineage>
</organism>
<sequence length="429" mass="43491">MTVPRGGPVSTHANSRSVILDAVRAAGTISRVEIVRQTGLTGATVSTVVRRLIDEGIVAEIGTAESTGGKPRTILRLEPSARYAVGVHLDHGGVTYVVTDLAGEIVARTRRPGIGDAGPQDVVTRITGEIGALVAVAGVARSRLLGVGVCLPGPVFQTPADAVVPPTIAQWSDFPLRDALERSVGLPTLMDNDATAGALGEHWARGVPGSVCFGAVYMGTGIGGGLIVGGVPYWGASGNTMEIGHVCVDLDGPPCWCGNRGCVEALAGPATVVAAARAAGLLDGPARSVVADFAAVARAASQGDDAALALLQDSARYVAVAAHTMATVMDADHVVLTGPSFGAAGAIYLPVVREELEKRYFARGTHPVGVTISQHAYEAAAVGAAAMVLQTELVPRQLGIVLPAAGRLDTATTAVRPLQDAPGPASAAG</sequence>
<name>A0A2M8W1F6_9MICO</name>
<proteinExistence type="inferred from homology"/>
<comment type="caution">
    <text evidence="2">The sequence shown here is derived from an EMBL/GenBank/DDBJ whole genome shotgun (WGS) entry which is preliminary data.</text>
</comment>
<dbReference type="SUPFAM" id="SSF53067">
    <property type="entry name" value="Actin-like ATPase domain"/>
    <property type="match status" value="1"/>
</dbReference>
<dbReference type="Gene3D" id="3.30.420.40">
    <property type="match status" value="2"/>
</dbReference>
<reference evidence="2 3" key="1">
    <citation type="submission" date="2017-11" db="EMBL/GenBank/DDBJ databases">
        <title>Genomic Encyclopedia of Archaeal and Bacterial Type Strains, Phase II (KMG-II): From Individual Species to Whole Genera.</title>
        <authorList>
            <person name="Goeker M."/>
        </authorList>
    </citation>
    <scope>NUCLEOTIDE SEQUENCE [LARGE SCALE GENOMIC DNA]</scope>
    <source>
        <strain evidence="2 3">DSM 22413</strain>
    </source>
</reference>
<dbReference type="PANTHER" id="PTHR18964">
    <property type="entry name" value="ROK (REPRESSOR, ORF, KINASE) FAMILY"/>
    <property type="match status" value="1"/>
</dbReference>
<dbReference type="SUPFAM" id="SSF46785">
    <property type="entry name" value="Winged helix' DNA-binding domain"/>
    <property type="match status" value="1"/>
</dbReference>
<dbReference type="Pfam" id="PF00480">
    <property type="entry name" value="ROK"/>
    <property type="match status" value="1"/>
</dbReference>
<keyword evidence="2" id="KW-0808">Transferase</keyword>
<keyword evidence="2" id="KW-0418">Kinase</keyword>
<dbReference type="RefSeq" id="WP_245859308.1">
    <property type="nucleotide sequence ID" value="NZ_PGTZ01000014.1"/>
</dbReference>
<protein>
    <submittedName>
        <fullName evidence="2">Putative NBD/HSP70 family sugar kinase</fullName>
    </submittedName>
</protein>
<dbReference type="Gene3D" id="1.10.10.10">
    <property type="entry name" value="Winged helix-like DNA-binding domain superfamily/Winged helix DNA-binding domain"/>
    <property type="match status" value="1"/>
</dbReference>